<sequence length="245" mass="26986">MSEKVKVTNLVKTFGDNEVLKGINLTVQNNEVVVIIGPSGSGKSTLLRNLNKLEEPTSGSIVIDNVDIARNDVDINSVRENIGMVFQHFNLFKNLTVGENIMLAPIELKKETKEQAEAQAKKLLATVGLEEKFGATVQSLSGGQQQRVAIARALAMNPDIMLFDEPTSALDPEMVGDVLEVMKKLAKQGMTMVVVTHEMGFAKEVADRVVFVDDGQILEEGTPEQIFEHPKNERLQDFLNKILNV</sequence>
<dbReference type="STRING" id="1423764.FC95_GL000517"/>
<dbReference type="PROSITE" id="PS00211">
    <property type="entry name" value="ABC_TRANSPORTER_1"/>
    <property type="match status" value="1"/>
</dbReference>
<dbReference type="PIRSF" id="PIRSF039085">
    <property type="entry name" value="ABC_ATPase_HisP"/>
    <property type="match status" value="1"/>
</dbReference>
<evidence type="ECO:0000256" key="3">
    <source>
        <dbReference type="ARBA" id="ARBA00022840"/>
    </source>
</evidence>
<evidence type="ECO:0000256" key="1">
    <source>
        <dbReference type="ARBA" id="ARBA00022448"/>
    </source>
</evidence>
<dbReference type="OrthoDB" id="9804199at2"/>
<gene>
    <name evidence="4" type="primary">glnQ</name>
    <name evidence="4" type="ORF">LKE01_22030</name>
</gene>
<dbReference type="SMART" id="SM00382">
    <property type="entry name" value="AAA"/>
    <property type="match status" value="1"/>
</dbReference>
<comment type="caution">
    <text evidence="4">The sequence shown here is derived from an EMBL/GenBank/DDBJ whole genome shotgun (WGS) entry which is preliminary data.</text>
</comment>
<dbReference type="SUPFAM" id="SSF52540">
    <property type="entry name" value="P-loop containing nucleoside triphosphate hydrolases"/>
    <property type="match status" value="1"/>
</dbReference>
<organism evidence="4 5">
    <name type="scientific">Lentilactobacillus kefiri</name>
    <name type="common">Lactobacillus kefiri</name>
    <dbReference type="NCBI Taxonomy" id="33962"/>
    <lineage>
        <taxon>Bacteria</taxon>
        <taxon>Bacillati</taxon>
        <taxon>Bacillota</taxon>
        <taxon>Bacilli</taxon>
        <taxon>Lactobacillales</taxon>
        <taxon>Lactobacillaceae</taxon>
        <taxon>Lentilactobacillus</taxon>
    </lineage>
</organism>
<dbReference type="PANTHER" id="PTHR43166:SF37">
    <property type="entry name" value="ARGININE TRANSPORT ATP-BINDING PROTEIN ARTM"/>
    <property type="match status" value="1"/>
</dbReference>
<dbReference type="InterPro" id="IPR003439">
    <property type="entry name" value="ABC_transporter-like_ATP-bd"/>
</dbReference>
<dbReference type="CDD" id="cd03262">
    <property type="entry name" value="ABC_HisP_GlnQ"/>
    <property type="match status" value="1"/>
</dbReference>
<dbReference type="PANTHER" id="PTHR43166">
    <property type="entry name" value="AMINO ACID IMPORT ATP-BINDING PROTEIN"/>
    <property type="match status" value="1"/>
</dbReference>
<keyword evidence="1" id="KW-0813">Transport</keyword>
<dbReference type="RefSeq" id="WP_056983265.1">
    <property type="nucleotide sequence ID" value="NZ_BJVK01000053.1"/>
</dbReference>
<dbReference type="Gene3D" id="3.40.50.300">
    <property type="entry name" value="P-loop containing nucleotide triphosphate hydrolases"/>
    <property type="match status" value="1"/>
</dbReference>
<dbReference type="EMBL" id="BJVK01000053">
    <property type="protein sequence ID" value="GEL29383.1"/>
    <property type="molecule type" value="Genomic_DNA"/>
</dbReference>
<dbReference type="GeneID" id="71566103"/>
<protein>
    <submittedName>
        <fullName evidence="4">Peptide ABC transporter ATP-binding protein</fullName>
    </submittedName>
</protein>
<keyword evidence="5" id="KW-1185">Reference proteome</keyword>
<evidence type="ECO:0000313" key="5">
    <source>
        <dbReference type="Proteomes" id="UP000321893"/>
    </source>
</evidence>
<name>A0A511DZ48_LENKE</name>
<dbReference type="AlphaFoldDB" id="A0A511DZ48"/>
<dbReference type="GO" id="GO:0015424">
    <property type="term" value="F:ABC-type amino acid transporter activity"/>
    <property type="evidence" value="ECO:0007669"/>
    <property type="project" value="InterPro"/>
</dbReference>
<evidence type="ECO:0000313" key="4">
    <source>
        <dbReference type="EMBL" id="GEL29383.1"/>
    </source>
</evidence>
<keyword evidence="2" id="KW-0547">Nucleotide-binding</keyword>
<accession>A0A511DZ48</accession>
<dbReference type="GO" id="GO:0016887">
    <property type="term" value="F:ATP hydrolysis activity"/>
    <property type="evidence" value="ECO:0007669"/>
    <property type="project" value="InterPro"/>
</dbReference>
<dbReference type="GO" id="GO:0005524">
    <property type="term" value="F:ATP binding"/>
    <property type="evidence" value="ECO:0007669"/>
    <property type="project" value="UniProtKB-KW"/>
</dbReference>
<dbReference type="Pfam" id="PF00005">
    <property type="entry name" value="ABC_tran"/>
    <property type="match status" value="1"/>
</dbReference>
<dbReference type="InterPro" id="IPR003593">
    <property type="entry name" value="AAA+_ATPase"/>
</dbReference>
<keyword evidence="3 4" id="KW-0067">ATP-binding</keyword>
<dbReference type="PROSITE" id="PS50893">
    <property type="entry name" value="ABC_TRANSPORTER_2"/>
    <property type="match status" value="1"/>
</dbReference>
<dbReference type="InterPro" id="IPR027417">
    <property type="entry name" value="P-loop_NTPase"/>
</dbReference>
<proteinExistence type="predicted"/>
<reference evidence="4" key="1">
    <citation type="submission" date="2019-07" db="EMBL/GenBank/DDBJ databases">
        <title>Whole genome shotgun sequence of Lactobacillus kefiri NBRC 15888.</title>
        <authorList>
            <person name="Hosoyama A."/>
            <person name="Uohara A."/>
            <person name="Ohji S."/>
            <person name="Ichikawa N."/>
        </authorList>
    </citation>
    <scope>NUCLEOTIDE SEQUENCE [LARGE SCALE GENOMIC DNA]</scope>
    <source>
        <strain evidence="4">NBRC 15888</strain>
    </source>
</reference>
<dbReference type="FunFam" id="3.40.50.300:FF:000020">
    <property type="entry name" value="Amino acid ABC transporter ATP-binding component"/>
    <property type="match status" value="1"/>
</dbReference>
<dbReference type="InterPro" id="IPR017871">
    <property type="entry name" value="ABC_transporter-like_CS"/>
</dbReference>
<dbReference type="Proteomes" id="UP000321893">
    <property type="component" value="Unassembled WGS sequence"/>
</dbReference>
<dbReference type="InterPro" id="IPR050086">
    <property type="entry name" value="MetN_ABC_transporter-like"/>
</dbReference>
<evidence type="ECO:0000256" key="2">
    <source>
        <dbReference type="ARBA" id="ARBA00022741"/>
    </source>
</evidence>
<dbReference type="InterPro" id="IPR030679">
    <property type="entry name" value="ABC_ATPase_HisP-typ"/>
</dbReference>